<dbReference type="PANTHER" id="PTHR43685:SF11">
    <property type="entry name" value="GLYCOSYLTRANSFERASE TAGX-RELATED"/>
    <property type="match status" value="1"/>
</dbReference>
<feature type="domain" description="Glycosyltransferase 2-like" evidence="3">
    <location>
        <begin position="291"/>
        <end position="403"/>
    </location>
</feature>
<comment type="caution">
    <text evidence="4">The sequence shown here is derived from an EMBL/GenBank/DDBJ whole genome shotgun (WGS) entry which is preliminary data.</text>
</comment>
<dbReference type="EMBL" id="WOCA01000002">
    <property type="protein sequence ID" value="MUK87352.1"/>
    <property type="molecule type" value="Genomic_DNA"/>
</dbReference>
<accession>A0A6N8FCG0</accession>
<dbReference type="InterPro" id="IPR050834">
    <property type="entry name" value="Glycosyltransf_2"/>
</dbReference>
<dbReference type="Proteomes" id="UP000469125">
    <property type="component" value="Unassembled WGS sequence"/>
</dbReference>
<dbReference type="RefSeq" id="WP_155666996.1">
    <property type="nucleotide sequence ID" value="NZ_WOCA01000002.1"/>
</dbReference>
<dbReference type="InterPro" id="IPR001173">
    <property type="entry name" value="Glyco_trans_2-like"/>
</dbReference>
<keyword evidence="5" id="KW-1185">Reference proteome</keyword>
<dbReference type="CDD" id="cd00761">
    <property type="entry name" value="Glyco_tranf_GTA_type"/>
    <property type="match status" value="1"/>
</dbReference>
<organism evidence="4 5">
    <name type="scientific">Ornithinibacillus caprae</name>
    <dbReference type="NCBI Taxonomy" id="2678566"/>
    <lineage>
        <taxon>Bacteria</taxon>
        <taxon>Bacillati</taxon>
        <taxon>Bacillota</taxon>
        <taxon>Bacilli</taxon>
        <taxon>Bacillales</taxon>
        <taxon>Bacillaceae</taxon>
        <taxon>Ornithinibacillus</taxon>
    </lineage>
</organism>
<dbReference type="SUPFAM" id="SSF53448">
    <property type="entry name" value="Nucleotide-diphospho-sugar transferases"/>
    <property type="match status" value="1"/>
</dbReference>
<proteinExistence type="inferred from homology"/>
<evidence type="ECO:0000256" key="2">
    <source>
        <dbReference type="SAM" id="Coils"/>
    </source>
</evidence>
<name>A0A6N8FCG0_9BACI</name>
<dbReference type="GO" id="GO:0016740">
    <property type="term" value="F:transferase activity"/>
    <property type="evidence" value="ECO:0007669"/>
    <property type="project" value="UniProtKB-KW"/>
</dbReference>
<sequence length="689" mass="79775">MTEGIEKQLLDASDLQELLQKRNELEELLAQEEEQSIFLAEEIKKVEHQLHSVKNRYKREAALRSKNKKELDKINKSRSWKLSLPVRKLGEVVKKSKENDSEEQFNTAVKDIVVQSENEKYNARALDRKLWGGYSNYALEELLELKNSENAPMNERMRATRSLSRWYYDHQEYEKAYEELEYINEVKPINNPNPDRVITEIKVMKKLGEIKAARRKVWEVINSRGLQTNLCLSMAHLAEEELERLNWYNLVYDKNGYNQIRKIDEQKPLDLENIYTPTTAIDKGLNKFKVSVIIPAYNAADLIHIALDSLLKQTIQNIEIIVVDDCSPDNTAEVVSKYAEQDERVKLIKKENNEGAYAARNTGLQYATGDFITIHDSDDWSHSQKIEIQLKALIKNPSAVGSISYLVRASKDICPLNAGSLLSVKFLMMNSSSLLVRRSVIDNLGGWDSVRVAGDTEFLWRIEKIYGDESIIRVEPTIPLSIALSNENSLTGTSTTHVKTIHFGLRRTYRESFQWWHEQAESAKDLYMDPTQVNRHFPCPVPNMLKRPEVREYDIVVIADFSSESDQELLDEMLKKFTNNYEKVALFHWPDYNGNPSRTIANNIYYLASKHQIDLLVPNEEISTEKMIFLTPRILDYKLDSAPKIKYGKTYAADEDKSSETRMNREKNLIKTMNVKDIEWCTTEELKNI</sequence>
<feature type="coiled-coil region" evidence="2">
    <location>
        <begin position="15"/>
        <end position="49"/>
    </location>
</feature>
<gene>
    <name evidence="4" type="ORF">GMD78_02915</name>
</gene>
<comment type="similarity">
    <text evidence="1">Belongs to the glycosyltransferase 2 family.</text>
</comment>
<dbReference type="AlphaFoldDB" id="A0A6N8FCG0"/>
<evidence type="ECO:0000256" key="1">
    <source>
        <dbReference type="ARBA" id="ARBA00006739"/>
    </source>
</evidence>
<evidence type="ECO:0000313" key="4">
    <source>
        <dbReference type="EMBL" id="MUK87352.1"/>
    </source>
</evidence>
<evidence type="ECO:0000313" key="5">
    <source>
        <dbReference type="Proteomes" id="UP000469125"/>
    </source>
</evidence>
<protein>
    <submittedName>
        <fullName evidence="4">Glycosyltransferase</fullName>
    </submittedName>
</protein>
<keyword evidence="2" id="KW-0175">Coiled coil</keyword>
<dbReference type="Gene3D" id="3.90.550.10">
    <property type="entry name" value="Spore Coat Polysaccharide Biosynthesis Protein SpsA, Chain A"/>
    <property type="match status" value="1"/>
</dbReference>
<reference evidence="4 5" key="1">
    <citation type="submission" date="2019-11" db="EMBL/GenBank/DDBJ databases">
        <authorList>
            <person name="Li X."/>
        </authorList>
    </citation>
    <scope>NUCLEOTIDE SEQUENCE [LARGE SCALE GENOMIC DNA]</scope>
    <source>
        <strain evidence="4 5">L9</strain>
    </source>
</reference>
<keyword evidence="4" id="KW-0808">Transferase</keyword>
<evidence type="ECO:0000259" key="3">
    <source>
        <dbReference type="Pfam" id="PF00535"/>
    </source>
</evidence>
<dbReference type="PANTHER" id="PTHR43685">
    <property type="entry name" value="GLYCOSYLTRANSFERASE"/>
    <property type="match status" value="1"/>
</dbReference>
<dbReference type="InterPro" id="IPR029044">
    <property type="entry name" value="Nucleotide-diphossugar_trans"/>
</dbReference>
<dbReference type="Pfam" id="PF00535">
    <property type="entry name" value="Glycos_transf_2"/>
    <property type="match status" value="1"/>
</dbReference>